<evidence type="ECO:0000256" key="4">
    <source>
        <dbReference type="HAMAP-Rule" id="MF_01201"/>
    </source>
</evidence>
<feature type="binding site" evidence="4">
    <location>
        <position position="128"/>
    </location>
    <ligand>
        <name>substrate</name>
    </ligand>
</feature>
<protein>
    <recommendedName>
        <fullName evidence="4">Alanine racemase</fullName>
        <ecNumber evidence="4">5.1.1.1</ecNumber>
    </recommendedName>
</protein>
<keyword evidence="7" id="KW-1185">Reference proteome</keyword>
<dbReference type="InterPro" id="IPR011079">
    <property type="entry name" value="Ala_racemase_C"/>
</dbReference>
<comment type="function">
    <text evidence="4">Catalyzes the interconversion of L-alanine and D-alanine. May also act on other amino acids.</text>
</comment>
<dbReference type="InterPro" id="IPR000821">
    <property type="entry name" value="Ala_racemase"/>
</dbReference>
<keyword evidence="3 4" id="KW-0413">Isomerase</keyword>
<dbReference type="SMART" id="SM01005">
    <property type="entry name" value="Ala_racemase_C"/>
    <property type="match status" value="1"/>
</dbReference>
<comment type="similarity">
    <text evidence="4">Belongs to the alanine racemase family.</text>
</comment>
<dbReference type="InterPro" id="IPR001608">
    <property type="entry name" value="Ala_racemase_N"/>
</dbReference>
<dbReference type="HAMAP" id="MF_01201">
    <property type="entry name" value="Ala_racemase"/>
    <property type="match status" value="1"/>
</dbReference>
<dbReference type="GO" id="GO:0008784">
    <property type="term" value="F:alanine racemase activity"/>
    <property type="evidence" value="ECO:0007669"/>
    <property type="project" value="UniProtKB-EC"/>
</dbReference>
<dbReference type="Gene3D" id="2.40.37.10">
    <property type="entry name" value="Lyase, Ornithine Decarboxylase, Chain A, domain 1"/>
    <property type="match status" value="1"/>
</dbReference>
<dbReference type="CDD" id="cd00430">
    <property type="entry name" value="PLPDE_III_AR"/>
    <property type="match status" value="1"/>
</dbReference>
<dbReference type="Pfam" id="PF01168">
    <property type="entry name" value="Ala_racemase_N"/>
    <property type="match status" value="1"/>
</dbReference>
<dbReference type="InterPro" id="IPR029066">
    <property type="entry name" value="PLP-binding_barrel"/>
</dbReference>
<dbReference type="Pfam" id="PF00842">
    <property type="entry name" value="Ala_racemase_C"/>
    <property type="match status" value="1"/>
</dbReference>
<dbReference type="SUPFAM" id="SSF50621">
    <property type="entry name" value="Alanine racemase C-terminal domain-like"/>
    <property type="match status" value="1"/>
</dbReference>
<dbReference type="EC" id="5.1.1.1" evidence="4"/>
<dbReference type="PANTHER" id="PTHR30511">
    <property type="entry name" value="ALANINE RACEMASE"/>
    <property type="match status" value="1"/>
</dbReference>
<feature type="active site" description="Proton acceptor; specific for L-alanine" evidence="4">
    <location>
        <position position="252"/>
    </location>
</feature>
<feature type="active site" description="Proton acceptor; specific for D-alanine" evidence="4">
    <location>
        <position position="38"/>
    </location>
</feature>
<comment type="cofactor">
    <cofactor evidence="1 4">
        <name>pyridoxal 5'-phosphate</name>
        <dbReference type="ChEBI" id="CHEBI:597326"/>
    </cofactor>
</comment>
<dbReference type="InterPro" id="IPR009006">
    <property type="entry name" value="Ala_racemase/Decarboxylase_C"/>
</dbReference>
<dbReference type="Proteomes" id="UP001165366">
    <property type="component" value="Unassembled WGS sequence"/>
</dbReference>
<comment type="caution">
    <text evidence="6">The sequence shown here is derived from an EMBL/GenBank/DDBJ whole genome shotgun (WGS) entry which is preliminary data.</text>
</comment>
<feature type="binding site" evidence="4">
    <location>
        <position position="300"/>
    </location>
    <ligand>
        <name>substrate</name>
    </ligand>
</feature>
<reference evidence="6" key="2">
    <citation type="submission" date="2024-05" db="EMBL/GenBank/DDBJ databases">
        <title>Rhodohalobacter halophilus gen. nov., sp. nov., a moderately halophilic member of the family Balneolaceae.</title>
        <authorList>
            <person name="Xia J."/>
        </authorList>
    </citation>
    <scope>NUCLEOTIDE SEQUENCE</scope>
    <source>
        <strain evidence="6">WB101</strain>
    </source>
</reference>
<dbReference type="NCBIfam" id="TIGR00492">
    <property type="entry name" value="alr"/>
    <property type="match status" value="1"/>
</dbReference>
<gene>
    <name evidence="6" type="primary">alr</name>
    <name evidence="6" type="ORF">L6773_08945</name>
</gene>
<evidence type="ECO:0000256" key="1">
    <source>
        <dbReference type="ARBA" id="ARBA00001933"/>
    </source>
</evidence>
<accession>A0ABS9KCZ1</accession>
<evidence type="ECO:0000313" key="6">
    <source>
        <dbReference type="EMBL" id="MCG2588690.1"/>
    </source>
</evidence>
<dbReference type="EMBL" id="JAKLWS010000009">
    <property type="protein sequence ID" value="MCG2588690.1"/>
    <property type="molecule type" value="Genomic_DNA"/>
</dbReference>
<dbReference type="RefSeq" id="WP_237853531.1">
    <property type="nucleotide sequence ID" value="NZ_JAKLWS010000009.1"/>
</dbReference>
<organism evidence="6 7">
    <name type="scientific">Rhodohalobacter sulfatireducens</name>
    <dbReference type="NCBI Taxonomy" id="2911366"/>
    <lineage>
        <taxon>Bacteria</taxon>
        <taxon>Pseudomonadati</taxon>
        <taxon>Balneolota</taxon>
        <taxon>Balneolia</taxon>
        <taxon>Balneolales</taxon>
        <taxon>Balneolaceae</taxon>
        <taxon>Rhodohalobacter</taxon>
    </lineage>
</organism>
<sequence>MKIHFPNSIVEIDLSAITKNLVSIKEKSGGKKILAVVKCDAYSHDAVRVSAHIEEFVDYLAVANVDEAIELRLRGIKKPILVLGVPTYKNAAAFQTHNLTATVSHQTHFSILMDGTSYQINFDTGMGRLGFKPEQAQEVRQLAVANQRLSCSGIYSHYATADDPGSEFVQTQHRRFKKVLEHFKEVPLIHMSNTGAVANYPKIDHFDMIRTGLGMLGYNPGETRHDWLKPVLTWKSTIAQVRPIKKGEVVSYSSTWTCPEDGFMATLPVGYGDGIPRSLSNKLQVRFGNKMYPQVGNVTMDYIMVYLGQDQVRTDQHGILMGKDSWTAHDWADHGKTNVHEIMTNIQKRVYREFIGSS</sequence>
<evidence type="ECO:0000256" key="2">
    <source>
        <dbReference type="ARBA" id="ARBA00022898"/>
    </source>
</evidence>
<feature type="modified residue" description="N6-(pyridoxal phosphate)lysine" evidence="4">
    <location>
        <position position="38"/>
    </location>
</feature>
<evidence type="ECO:0000256" key="3">
    <source>
        <dbReference type="ARBA" id="ARBA00023235"/>
    </source>
</evidence>
<dbReference type="SUPFAM" id="SSF51419">
    <property type="entry name" value="PLP-binding barrel"/>
    <property type="match status" value="1"/>
</dbReference>
<name>A0ABS9KCZ1_9BACT</name>
<feature type="domain" description="Alanine racemase C-terminal" evidence="5">
    <location>
        <begin position="231"/>
        <end position="355"/>
    </location>
</feature>
<dbReference type="PRINTS" id="PR00992">
    <property type="entry name" value="ALARACEMASE"/>
</dbReference>
<keyword evidence="2 4" id="KW-0663">Pyridoxal phosphate</keyword>
<comment type="catalytic activity">
    <reaction evidence="4">
        <text>L-alanine = D-alanine</text>
        <dbReference type="Rhea" id="RHEA:20249"/>
        <dbReference type="ChEBI" id="CHEBI:57416"/>
        <dbReference type="ChEBI" id="CHEBI:57972"/>
        <dbReference type="EC" id="5.1.1.1"/>
    </reaction>
</comment>
<reference evidence="6" key="1">
    <citation type="submission" date="2022-01" db="EMBL/GenBank/DDBJ databases">
        <authorList>
            <person name="Wang Y."/>
        </authorList>
    </citation>
    <scope>NUCLEOTIDE SEQUENCE</scope>
    <source>
        <strain evidence="6">WB101</strain>
    </source>
</reference>
<dbReference type="PANTHER" id="PTHR30511:SF0">
    <property type="entry name" value="ALANINE RACEMASE, CATABOLIC-RELATED"/>
    <property type="match status" value="1"/>
</dbReference>
<comment type="pathway">
    <text evidence="4">Amino-acid biosynthesis; D-alanine biosynthesis; D-alanine from L-alanine: step 1/1.</text>
</comment>
<evidence type="ECO:0000313" key="7">
    <source>
        <dbReference type="Proteomes" id="UP001165366"/>
    </source>
</evidence>
<dbReference type="Gene3D" id="3.20.20.10">
    <property type="entry name" value="Alanine racemase"/>
    <property type="match status" value="1"/>
</dbReference>
<proteinExistence type="inferred from homology"/>
<evidence type="ECO:0000259" key="5">
    <source>
        <dbReference type="SMART" id="SM01005"/>
    </source>
</evidence>